<dbReference type="GO" id="GO:0009117">
    <property type="term" value="P:nucleotide metabolic process"/>
    <property type="evidence" value="ECO:0007669"/>
    <property type="project" value="TreeGrafter"/>
</dbReference>
<dbReference type="Proteomes" id="UP000053831">
    <property type="component" value="Unassembled WGS sequence"/>
</dbReference>
<dbReference type="GO" id="GO:0003824">
    <property type="term" value="F:catalytic activity"/>
    <property type="evidence" value="ECO:0007669"/>
    <property type="project" value="InterPro"/>
</dbReference>
<dbReference type="PANTHER" id="PTHR46648">
    <property type="entry name" value="HIT FAMILY PROTEIN 1"/>
    <property type="match status" value="1"/>
</dbReference>
<protein>
    <submittedName>
        <fullName evidence="5">Hit family protein 1</fullName>
    </submittedName>
</protein>
<evidence type="ECO:0000256" key="1">
    <source>
        <dbReference type="PIRSR" id="PIRSR601310-1"/>
    </source>
</evidence>
<dbReference type="PROSITE" id="PS51084">
    <property type="entry name" value="HIT_2"/>
    <property type="match status" value="1"/>
</dbReference>
<dbReference type="STRING" id="150374.A0A0M8N3G5"/>
<evidence type="ECO:0000259" key="4">
    <source>
        <dbReference type="PROSITE" id="PS51084"/>
    </source>
</evidence>
<dbReference type="SUPFAM" id="SSF54197">
    <property type="entry name" value="HIT-like"/>
    <property type="match status" value="1"/>
</dbReference>
<comment type="caution">
    <text evidence="5">The sequence shown here is derived from an EMBL/GenBank/DDBJ whole genome shotgun (WGS) entry which is preliminary data.</text>
</comment>
<dbReference type="OrthoDB" id="1915375at2759"/>
<dbReference type="PRINTS" id="PR00332">
    <property type="entry name" value="HISTRIAD"/>
</dbReference>
<evidence type="ECO:0000256" key="3">
    <source>
        <dbReference type="PROSITE-ProRule" id="PRU00464"/>
    </source>
</evidence>
<dbReference type="AlphaFoldDB" id="A0A0M8N3G5"/>
<proteinExistence type="predicted"/>
<gene>
    <name evidence="5" type="ORF">ESCO_002044</name>
</gene>
<dbReference type="InterPro" id="IPR001310">
    <property type="entry name" value="Histidine_triad_HIT"/>
</dbReference>
<sequence>MGLPFDPSLPAPSLSEADCPFCAIAAAHPPYDPRQPPPAVPSGLTTPPSFVVLSTPTLVAFLDILPLSRGHLLLCPRAHRPKLTDVSPREARDLGGHLRLLSAALVRATGVADWNVVQNNGAAAAQVVPHMHYHLIPRPEIRASGRFRDSFTMFGRGTREELDDGAAEGIARELRGQVALLLKEDGEPEGAETKHRL</sequence>
<reference evidence="5 6" key="1">
    <citation type="submission" date="2015-07" db="EMBL/GenBank/DDBJ databases">
        <title>The genome of the fungus Escovopsis weberi, a specialized disease agent of ant agriculture.</title>
        <authorList>
            <person name="de Man T.J."/>
            <person name="Stajich J.E."/>
            <person name="Kubicek C.P."/>
            <person name="Chenthamara K."/>
            <person name="Atanasova L."/>
            <person name="Druzhinina I.S."/>
            <person name="Birnbaum S."/>
            <person name="Barribeau S.M."/>
            <person name="Teiling C."/>
            <person name="Suen G."/>
            <person name="Currie C."/>
            <person name="Gerardo N.M."/>
        </authorList>
    </citation>
    <scope>NUCLEOTIDE SEQUENCE [LARGE SCALE GENOMIC DNA]</scope>
</reference>
<dbReference type="InterPro" id="IPR011146">
    <property type="entry name" value="HIT-like"/>
</dbReference>
<feature type="domain" description="HIT" evidence="4">
    <location>
        <begin position="38"/>
        <end position="147"/>
    </location>
</feature>
<evidence type="ECO:0000256" key="2">
    <source>
        <dbReference type="PIRSR" id="PIRSR601310-3"/>
    </source>
</evidence>
<dbReference type="PANTHER" id="PTHR46648:SF2">
    <property type="entry name" value="HIT DOMAIN-CONTAINING PROTEIN"/>
    <property type="match status" value="1"/>
</dbReference>
<dbReference type="Pfam" id="PF01230">
    <property type="entry name" value="HIT"/>
    <property type="match status" value="1"/>
</dbReference>
<feature type="short sequence motif" description="Histidine triad motif" evidence="2 3">
    <location>
        <begin position="130"/>
        <end position="134"/>
    </location>
</feature>
<name>A0A0M8N3G5_ESCWE</name>
<organism evidence="5 6">
    <name type="scientific">Escovopsis weberi</name>
    <dbReference type="NCBI Taxonomy" id="150374"/>
    <lineage>
        <taxon>Eukaryota</taxon>
        <taxon>Fungi</taxon>
        <taxon>Dikarya</taxon>
        <taxon>Ascomycota</taxon>
        <taxon>Pezizomycotina</taxon>
        <taxon>Sordariomycetes</taxon>
        <taxon>Hypocreomycetidae</taxon>
        <taxon>Hypocreales</taxon>
        <taxon>Hypocreaceae</taxon>
        <taxon>Escovopsis</taxon>
    </lineage>
</organism>
<dbReference type="Gene3D" id="3.30.428.10">
    <property type="entry name" value="HIT-like"/>
    <property type="match status" value="1"/>
</dbReference>
<feature type="active site" description="Tele-AMP-histidine intermediate" evidence="1">
    <location>
        <position position="132"/>
    </location>
</feature>
<accession>A0A0M8N3G5</accession>
<dbReference type="InterPro" id="IPR036265">
    <property type="entry name" value="HIT-like_sf"/>
</dbReference>
<evidence type="ECO:0000313" key="6">
    <source>
        <dbReference type="Proteomes" id="UP000053831"/>
    </source>
</evidence>
<keyword evidence="6" id="KW-1185">Reference proteome</keyword>
<evidence type="ECO:0000313" key="5">
    <source>
        <dbReference type="EMBL" id="KOS22377.1"/>
    </source>
</evidence>
<dbReference type="EMBL" id="LGSR01000006">
    <property type="protein sequence ID" value="KOS22377.1"/>
    <property type="molecule type" value="Genomic_DNA"/>
</dbReference>